<comment type="caution">
    <text evidence="2">The sequence shown here is derived from an EMBL/GenBank/DDBJ whole genome shotgun (WGS) entry which is preliminary data.</text>
</comment>
<dbReference type="STRING" id="1798364.A3G54_00210"/>
<dbReference type="Gene3D" id="3.40.30.10">
    <property type="entry name" value="Glutaredoxin"/>
    <property type="match status" value="1"/>
</dbReference>
<sequence>MNNKTKKIIIWSVVVVALAVGGYFLFTETSKPGKYDDFAVCLNNKGAIFYGAFWCPHCQRQKAMFGKSANLLPYEECSTPDKRGRLQICIDEEITNYPTWIFADGSRETGEVSLSRLAEKTVCALPQ</sequence>
<organism evidence="2 3">
    <name type="scientific">Candidatus Giovannonibacteria bacterium RIFCSPLOWO2_12_FULL_44_15</name>
    <dbReference type="NCBI Taxonomy" id="1798364"/>
    <lineage>
        <taxon>Bacteria</taxon>
        <taxon>Candidatus Giovannoniibacteriota</taxon>
    </lineage>
</organism>
<dbReference type="AlphaFoldDB" id="A0A1F5XZ84"/>
<evidence type="ECO:0008006" key="4">
    <source>
        <dbReference type="Google" id="ProtNLM"/>
    </source>
</evidence>
<dbReference type="PANTHER" id="PTHR34573">
    <property type="entry name" value="VKC DOMAIN-CONTAINING PROTEIN"/>
    <property type="match status" value="1"/>
</dbReference>
<dbReference type="Proteomes" id="UP000178894">
    <property type="component" value="Unassembled WGS sequence"/>
</dbReference>
<keyword evidence="1" id="KW-0812">Transmembrane</keyword>
<dbReference type="EMBL" id="MFIQ01000027">
    <property type="protein sequence ID" value="OGF93169.1"/>
    <property type="molecule type" value="Genomic_DNA"/>
</dbReference>
<name>A0A1F5XZ84_9BACT</name>
<dbReference type="PANTHER" id="PTHR34573:SF1">
    <property type="entry name" value="VITAMIN K EPOXIDE REDUCTASE DOMAIN-CONTAINING PROTEIN"/>
    <property type="match status" value="1"/>
</dbReference>
<keyword evidence="1" id="KW-1133">Transmembrane helix</keyword>
<feature type="transmembrane region" description="Helical" evidence="1">
    <location>
        <begin position="7"/>
        <end position="26"/>
    </location>
</feature>
<dbReference type="SUPFAM" id="SSF52833">
    <property type="entry name" value="Thioredoxin-like"/>
    <property type="match status" value="1"/>
</dbReference>
<evidence type="ECO:0000256" key="1">
    <source>
        <dbReference type="SAM" id="Phobius"/>
    </source>
</evidence>
<evidence type="ECO:0000313" key="3">
    <source>
        <dbReference type="Proteomes" id="UP000178894"/>
    </source>
</evidence>
<evidence type="ECO:0000313" key="2">
    <source>
        <dbReference type="EMBL" id="OGF93169.1"/>
    </source>
</evidence>
<proteinExistence type="predicted"/>
<protein>
    <recommendedName>
        <fullName evidence="4">Thioredoxin domain-containing protein</fullName>
    </recommendedName>
</protein>
<dbReference type="InterPro" id="IPR036249">
    <property type="entry name" value="Thioredoxin-like_sf"/>
</dbReference>
<accession>A0A1F5XZ84</accession>
<keyword evidence="1" id="KW-0472">Membrane</keyword>
<reference evidence="2 3" key="1">
    <citation type="journal article" date="2016" name="Nat. Commun.">
        <title>Thousands of microbial genomes shed light on interconnected biogeochemical processes in an aquifer system.</title>
        <authorList>
            <person name="Anantharaman K."/>
            <person name="Brown C.T."/>
            <person name="Hug L.A."/>
            <person name="Sharon I."/>
            <person name="Castelle C.J."/>
            <person name="Probst A.J."/>
            <person name="Thomas B.C."/>
            <person name="Singh A."/>
            <person name="Wilkins M.J."/>
            <person name="Karaoz U."/>
            <person name="Brodie E.L."/>
            <person name="Williams K.H."/>
            <person name="Hubbard S.S."/>
            <person name="Banfield J.F."/>
        </authorList>
    </citation>
    <scope>NUCLEOTIDE SEQUENCE [LARGE SCALE GENOMIC DNA]</scope>
</reference>
<gene>
    <name evidence="2" type="ORF">A3G54_00210</name>
</gene>